<dbReference type="PANTHER" id="PTHR43658:SF8">
    <property type="entry name" value="17-BETA-HYDROXYSTEROID DEHYDROGENASE 14-RELATED"/>
    <property type="match status" value="1"/>
</dbReference>
<dbReference type="InterPro" id="IPR036291">
    <property type="entry name" value="NAD(P)-bd_dom_sf"/>
</dbReference>
<sequence>MEIKGSVVLVTGGGNGIGEAVVKYFAKRGAKVAIVDMVQKNIDRVVKEVKEMGAECIGIQANVTSEADTARFIQGTLEAFGQLNICVSSAGIIRDGTMLSLDKETGQVSKKLGLDKWAAVIDTNLTGTFLTMRDAAEAMVNGGWPGLLVPISSVNKCGQVGQINYSSAKVADALMPKIIIGEFLMRGIRNIRCVAIAPGYTATPMLTGMNQDALKAILADVHLGRLVAPEEIASIIGTAAENEALNATTIEITGGLCYPKGIAK</sequence>
<name>A0AA48K7N5_9BACT</name>
<dbReference type="SUPFAM" id="SSF51735">
    <property type="entry name" value="NAD(P)-binding Rossmann-fold domains"/>
    <property type="match status" value="1"/>
</dbReference>
<dbReference type="GO" id="GO:0016491">
    <property type="term" value="F:oxidoreductase activity"/>
    <property type="evidence" value="ECO:0007669"/>
    <property type="project" value="UniProtKB-KW"/>
</dbReference>
<gene>
    <name evidence="2" type="primary">fabG_1</name>
    <name evidence="2" type="ORF">METEAL_05050</name>
</gene>
<organism evidence="2 3">
    <name type="scientific">Mesoterricola silvestris</name>
    <dbReference type="NCBI Taxonomy" id="2927979"/>
    <lineage>
        <taxon>Bacteria</taxon>
        <taxon>Pseudomonadati</taxon>
        <taxon>Acidobacteriota</taxon>
        <taxon>Holophagae</taxon>
        <taxon>Holophagales</taxon>
        <taxon>Holophagaceae</taxon>
        <taxon>Mesoterricola</taxon>
    </lineage>
</organism>
<keyword evidence="3" id="KW-1185">Reference proteome</keyword>
<keyword evidence="1" id="KW-0560">Oxidoreductase</keyword>
<evidence type="ECO:0000256" key="1">
    <source>
        <dbReference type="ARBA" id="ARBA00023002"/>
    </source>
</evidence>
<dbReference type="AlphaFoldDB" id="A0AA48K7N5"/>
<dbReference type="EMBL" id="AP027080">
    <property type="protein sequence ID" value="BDU71331.1"/>
    <property type="molecule type" value="Genomic_DNA"/>
</dbReference>
<proteinExistence type="predicted"/>
<evidence type="ECO:0000313" key="3">
    <source>
        <dbReference type="Proteomes" id="UP001238179"/>
    </source>
</evidence>
<protein>
    <submittedName>
        <fullName evidence="2">3-ketoacyl-ACP reductase</fullName>
    </submittedName>
</protein>
<dbReference type="InterPro" id="IPR002347">
    <property type="entry name" value="SDR_fam"/>
</dbReference>
<accession>A0AA48K7N5</accession>
<dbReference type="KEGG" id="msil:METEAL_05050"/>
<dbReference type="PANTHER" id="PTHR43658">
    <property type="entry name" value="SHORT-CHAIN DEHYDROGENASE/REDUCTASE"/>
    <property type="match status" value="1"/>
</dbReference>
<evidence type="ECO:0000313" key="2">
    <source>
        <dbReference type="EMBL" id="BDU71331.1"/>
    </source>
</evidence>
<dbReference type="Gene3D" id="3.40.50.720">
    <property type="entry name" value="NAD(P)-binding Rossmann-like Domain"/>
    <property type="match status" value="1"/>
</dbReference>
<dbReference type="RefSeq" id="WP_316414220.1">
    <property type="nucleotide sequence ID" value="NZ_AP027080.1"/>
</dbReference>
<dbReference type="Proteomes" id="UP001238179">
    <property type="component" value="Chromosome"/>
</dbReference>
<dbReference type="Pfam" id="PF00106">
    <property type="entry name" value="adh_short"/>
    <property type="match status" value="1"/>
</dbReference>
<dbReference type="PRINTS" id="PR00081">
    <property type="entry name" value="GDHRDH"/>
</dbReference>
<reference evidence="3" key="1">
    <citation type="journal article" date="2023" name="Int. J. Syst. Evol. Microbiol.">
        <title>Mesoterricola silvestris gen. nov., sp. nov., Mesoterricola sediminis sp. nov., Geothrix oryzae sp. nov., Geothrix edaphica sp. nov., Geothrix rubra sp. nov., and Geothrix limicola sp. nov., six novel members of Acidobacteriota isolated from soils.</title>
        <authorList>
            <person name="Itoh H."/>
            <person name="Sugisawa Y."/>
            <person name="Mise K."/>
            <person name="Xu Z."/>
            <person name="Kuniyasu M."/>
            <person name="Ushijima N."/>
            <person name="Kawano K."/>
            <person name="Kobayashi E."/>
            <person name="Shiratori Y."/>
            <person name="Masuda Y."/>
            <person name="Senoo K."/>
        </authorList>
    </citation>
    <scope>NUCLEOTIDE SEQUENCE [LARGE SCALE GENOMIC DNA]</scope>
    <source>
        <strain evidence="3">W79</strain>
    </source>
</reference>